<dbReference type="Proteomes" id="UP000230750">
    <property type="component" value="Unassembled WGS sequence"/>
</dbReference>
<gene>
    <name evidence="2" type="ORF">BSL78_22119</name>
</gene>
<reference evidence="2 3" key="1">
    <citation type="journal article" date="2017" name="PLoS Biol.">
        <title>The sea cucumber genome provides insights into morphological evolution and visceral regeneration.</title>
        <authorList>
            <person name="Zhang X."/>
            <person name="Sun L."/>
            <person name="Yuan J."/>
            <person name="Sun Y."/>
            <person name="Gao Y."/>
            <person name="Zhang L."/>
            <person name="Li S."/>
            <person name="Dai H."/>
            <person name="Hamel J.F."/>
            <person name="Liu C."/>
            <person name="Yu Y."/>
            <person name="Liu S."/>
            <person name="Lin W."/>
            <person name="Guo K."/>
            <person name="Jin S."/>
            <person name="Xu P."/>
            <person name="Storey K.B."/>
            <person name="Huan P."/>
            <person name="Zhang T."/>
            <person name="Zhou Y."/>
            <person name="Zhang J."/>
            <person name="Lin C."/>
            <person name="Li X."/>
            <person name="Xing L."/>
            <person name="Huo D."/>
            <person name="Sun M."/>
            <person name="Wang L."/>
            <person name="Mercier A."/>
            <person name="Li F."/>
            <person name="Yang H."/>
            <person name="Xiang J."/>
        </authorList>
    </citation>
    <scope>NUCLEOTIDE SEQUENCE [LARGE SCALE GENOMIC DNA]</scope>
    <source>
        <strain evidence="2">Shaxun</strain>
        <tissue evidence="2">Muscle</tissue>
    </source>
</reference>
<evidence type="ECO:0000256" key="1">
    <source>
        <dbReference type="SAM" id="MobiDB-lite"/>
    </source>
</evidence>
<feature type="compositionally biased region" description="Polar residues" evidence="1">
    <location>
        <begin position="1"/>
        <end position="12"/>
    </location>
</feature>
<protein>
    <submittedName>
        <fullName evidence="2">Uncharacterized protein</fullName>
    </submittedName>
</protein>
<feature type="region of interest" description="Disordered" evidence="1">
    <location>
        <begin position="134"/>
        <end position="169"/>
    </location>
</feature>
<feature type="region of interest" description="Disordered" evidence="1">
    <location>
        <begin position="1"/>
        <end position="110"/>
    </location>
</feature>
<dbReference type="AlphaFoldDB" id="A0A2G8JZ48"/>
<accession>A0A2G8JZ48</accession>
<sequence length="169" mass="18545">MRNNYDTLARTSFTDDIHASPQALAMPRQPSPTHVAPNFLNELSDALVKPRSPNRYNTPPPPQQSPQAPHTDPGRPPVMPKPPTKSKPTVGQPPHSSPKRSPHPHMGVPGCMALHPRTVLPTVVYFNILREWPPTKKSQNPHAGPHRQSLPSGMPPAGQTRGPFSFITQ</sequence>
<organism evidence="2 3">
    <name type="scientific">Stichopus japonicus</name>
    <name type="common">Sea cucumber</name>
    <dbReference type="NCBI Taxonomy" id="307972"/>
    <lineage>
        <taxon>Eukaryota</taxon>
        <taxon>Metazoa</taxon>
        <taxon>Echinodermata</taxon>
        <taxon>Eleutherozoa</taxon>
        <taxon>Echinozoa</taxon>
        <taxon>Holothuroidea</taxon>
        <taxon>Aspidochirotacea</taxon>
        <taxon>Aspidochirotida</taxon>
        <taxon>Stichopodidae</taxon>
        <taxon>Apostichopus</taxon>
    </lineage>
</organism>
<feature type="compositionally biased region" description="Pro residues" evidence="1">
    <location>
        <begin position="74"/>
        <end position="85"/>
    </location>
</feature>
<dbReference type="EMBL" id="MRZV01001059">
    <property type="protein sequence ID" value="PIK41046.1"/>
    <property type="molecule type" value="Genomic_DNA"/>
</dbReference>
<evidence type="ECO:0000313" key="2">
    <source>
        <dbReference type="EMBL" id="PIK41046.1"/>
    </source>
</evidence>
<proteinExistence type="predicted"/>
<name>A0A2G8JZ48_STIJA</name>
<comment type="caution">
    <text evidence="2">The sequence shown here is derived from an EMBL/GenBank/DDBJ whole genome shotgun (WGS) entry which is preliminary data.</text>
</comment>
<keyword evidence="3" id="KW-1185">Reference proteome</keyword>
<evidence type="ECO:0000313" key="3">
    <source>
        <dbReference type="Proteomes" id="UP000230750"/>
    </source>
</evidence>